<feature type="chain" id="PRO_5045110516" evidence="2">
    <location>
        <begin position="30"/>
        <end position="259"/>
    </location>
</feature>
<dbReference type="InterPro" id="IPR027994">
    <property type="entry name" value="WxL_dom"/>
</dbReference>
<feature type="compositionally biased region" description="Polar residues" evidence="1">
    <location>
        <begin position="167"/>
        <end position="184"/>
    </location>
</feature>
<accession>A0ABY4PD60</accession>
<dbReference type="EMBL" id="CP093365">
    <property type="protein sequence ID" value="UQS83217.1"/>
    <property type="molecule type" value="Genomic_DNA"/>
</dbReference>
<evidence type="ECO:0000313" key="4">
    <source>
        <dbReference type="EMBL" id="UQS83217.1"/>
    </source>
</evidence>
<sequence>MKSNKLSIAFSSVALLAVGAPLVVQNVQAAGSGVLSSDSEEINDGSGVAATSGSAATHDSTAGVQFESGDLLLVQVPNFDFGAGNKVSTKPLNLFNADSGSDGSDRNRAAIVVDNRDTEANTAPDHSWNLTLSMEEFATADSGDAKINIPMKISGVNFSNIKTTIDSDGTPSYSVDSGSPSATDKISLDGPSADSPVSTVSTNPSVIASVKRFGPTGISFPSADVTLNPTVDNIQSIKTGKVYKSTLNWTLNADPTPGN</sequence>
<keyword evidence="5" id="KW-1185">Reference proteome</keyword>
<gene>
    <name evidence="4" type="ORF">MOO47_05365</name>
</gene>
<organism evidence="4 5">
    <name type="scientific">Bombilactobacillus thymidiniphilus</name>
    <dbReference type="NCBI Taxonomy" id="2923363"/>
    <lineage>
        <taxon>Bacteria</taxon>
        <taxon>Bacillati</taxon>
        <taxon>Bacillota</taxon>
        <taxon>Bacilli</taxon>
        <taxon>Lactobacillales</taxon>
        <taxon>Lactobacillaceae</taxon>
        <taxon>Bombilactobacillus</taxon>
    </lineage>
</organism>
<reference evidence="4 5" key="1">
    <citation type="journal article" date="2022" name="Int. J. Syst. Evol. Microbiol.">
        <title>Apilactobacillus apisilvae sp. nov., Nicolia spurrieriana gen. nov. sp. nov., Bombilactobacillus folatiphilus sp. nov. and Bombilactobacillus thymidiniphilus sp. nov., four new lactic acid bacterial isolates from stingless bees Tetragonula carbonaria and Austroplebeia australis.</title>
        <authorList>
            <person name="Oliphant S.A."/>
            <person name="Watson-Haigh N.S."/>
            <person name="Sumby K.M."/>
            <person name="Gardner J."/>
            <person name="Groom S."/>
            <person name="Jiranek V."/>
        </authorList>
    </citation>
    <scope>NUCLEOTIDE SEQUENCE [LARGE SCALE GENOMIC DNA]</scope>
    <source>
        <strain evidence="4 5">SG4_A1</strain>
    </source>
</reference>
<proteinExistence type="predicted"/>
<feature type="region of interest" description="Disordered" evidence="1">
    <location>
        <begin position="167"/>
        <end position="201"/>
    </location>
</feature>
<dbReference type="RefSeq" id="WP_249512443.1">
    <property type="nucleotide sequence ID" value="NZ_CP093365.1"/>
</dbReference>
<dbReference type="Proteomes" id="UP000831947">
    <property type="component" value="Chromosome"/>
</dbReference>
<keyword evidence="2" id="KW-0732">Signal</keyword>
<dbReference type="Pfam" id="PF13731">
    <property type="entry name" value="WxL"/>
    <property type="match status" value="1"/>
</dbReference>
<evidence type="ECO:0000313" key="5">
    <source>
        <dbReference type="Proteomes" id="UP000831947"/>
    </source>
</evidence>
<evidence type="ECO:0000256" key="1">
    <source>
        <dbReference type="SAM" id="MobiDB-lite"/>
    </source>
</evidence>
<feature type="signal peptide" evidence="2">
    <location>
        <begin position="1"/>
        <end position="29"/>
    </location>
</feature>
<feature type="compositionally biased region" description="Low complexity" evidence="1">
    <location>
        <begin position="45"/>
        <end position="55"/>
    </location>
</feature>
<name>A0ABY4PD60_9LACO</name>
<feature type="region of interest" description="Disordered" evidence="1">
    <location>
        <begin position="34"/>
        <end position="55"/>
    </location>
</feature>
<feature type="domain" description="WxL" evidence="3">
    <location>
        <begin position="65"/>
        <end position="255"/>
    </location>
</feature>
<protein>
    <submittedName>
        <fullName evidence="4">WxL domain-containing protein</fullName>
    </submittedName>
</protein>
<evidence type="ECO:0000256" key="2">
    <source>
        <dbReference type="SAM" id="SignalP"/>
    </source>
</evidence>
<evidence type="ECO:0000259" key="3">
    <source>
        <dbReference type="Pfam" id="PF13731"/>
    </source>
</evidence>